<sequence length="172" mass="18315">MNTKEQNKKKKGFTLIELIIVIAIIAILAAIAIPNFLGIQRKSKIKADIASAKTIYDATSAAIAEGAINPEELKTVSGTNEKVGESTVELNPESKASDGPGKAIEDRLQTIPTGRYTPGNFIVTIKQESDSIKPTITVSIKPKDAQQDTANIEVYPNGTGKYSINSLDGSAN</sequence>
<reference evidence="2" key="1">
    <citation type="submission" date="2019-11" db="EMBL/GenBank/DDBJ databases">
        <title>Characterization of Clostridium perfringens isolates from swine manure treated agricultural soils.</title>
        <authorList>
            <person name="Wushke S.T."/>
        </authorList>
    </citation>
    <scope>NUCLEOTIDE SEQUENCE</scope>
    <source>
        <strain evidence="2">X15</strain>
    </source>
</reference>
<organism evidence="2 3">
    <name type="scientific">Clostridium perfringens</name>
    <dbReference type="NCBI Taxonomy" id="1502"/>
    <lineage>
        <taxon>Bacteria</taxon>
        <taxon>Bacillati</taxon>
        <taxon>Bacillota</taxon>
        <taxon>Clostridia</taxon>
        <taxon>Eubacteriales</taxon>
        <taxon>Clostridiaceae</taxon>
        <taxon>Clostridium</taxon>
    </lineage>
</organism>
<dbReference type="AlphaFoldDB" id="A0AAW9J397"/>
<dbReference type="InterPro" id="IPR012902">
    <property type="entry name" value="N_methyl_site"/>
</dbReference>
<dbReference type="NCBIfam" id="TIGR02532">
    <property type="entry name" value="IV_pilin_GFxxxE"/>
    <property type="match status" value="1"/>
</dbReference>
<proteinExistence type="predicted"/>
<protein>
    <submittedName>
        <fullName evidence="2">Prepilin-type N-terminal cleavage/methylation domain-containing protein</fullName>
    </submittedName>
</protein>
<comment type="caution">
    <text evidence="2">The sequence shown here is derived from an EMBL/GenBank/DDBJ whole genome shotgun (WGS) entry which is preliminary data.</text>
</comment>
<dbReference type="InterPro" id="IPR045584">
    <property type="entry name" value="Pilin-like"/>
</dbReference>
<keyword evidence="1" id="KW-1133">Transmembrane helix</keyword>
<dbReference type="EMBL" id="WNVG01000041">
    <property type="protein sequence ID" value="MDZ5033423.1"/>
    <property type="molecule type" value="Genomic_DNA"/>
</dbReference>
<keyword evidence="1" id="KW-0472">Membrane</keyword>
<evidence type="ECO:0000256" key="1">
    <source>
        <dbReference type="SAM" id="Phobius"/>
    </source>
</evidence>
<dbReference type="SUPFAM" id="SSF54523">
    <property type="entry name" value="Pili subunits"/>
    <property type="match status" value="1"/>
</dbReference>
<name>A0AAW9J397_CLOPF</name>
<dbReference type="Proteomes" id="UP001289066">
    <property type="component" value="Unassembled WGS sequence"/>
</dbReference>
<evidence type="ECO:0000313" key="3">
    <source>
        <dbReference type="Proteomes" id="UP001289066"/>
    </source>
</evidence>
<evidence type="ECO:0000313" key="2">
    <source>
        <dbReference type="EMBL" id="MDZ5033423.1"/>
    </source>
</evidence>
<accession>A0AAW9J397</accession>
<dbReference type="RefSeq" id="WP_070957205.1">
    <property type="nucleotide sequence ID" value="NZ_CP013101.1"/>
</dbReference>
<dbReference type="Pfam" id="PF07963">
    <property type="entry name" value="N_methyl"/>
    <property type="match status" value="1"/>
</dbReference>
<keyword evidence="1" id="KW-0812">Transmembrane</keyword>
<dbReference type="Gene3D" id="3.30.700.10">
    <property type="entry name" value="Glycoprotein, Type 4 Pilin"/>
    <property type="match status" value="1"/>
</dbReference>
<gene>
    <name evidence="2" type="ORF">GNF81_11585</name>
</gene>
<dbReference type="PROSITE" id="PS00409">
    <property type="entry name" value="PROKAR_NTER_METHYL"/>
    <property type="match status" value="1"/>
</dbReference>
<feature type="transmembrane region" description="Helical" evidence="1">
    <location>
        <begin position="12"/>
        <end position="37"/>
    </location>
</feature>